<feature type="region of interest" description="Disordered" evidence="6">
    <location>
        <begin position="1947"/>
        <end position="1999"/>
    </location>
</feature>
<dbReference type="Gene3D" id="2.130.10.130">
    <property type="entry name" value="Integrin alpha, N-terminal"/>
    <property type="match status" value="1"/>
</dbReference>
<evidence type="ECO:0000256" key="1">
    <source>
        <dbReference type="ARBA" id="ARBA00004613"/>
    </source>
</evidence>
<keyword evidence="5" id="KW-0843">Virulence</keyword>
<feature type="compositionally biased region" description="Basic and acidic residues" evidence="6">
    <location>
        <begin position="1986"/>
        <end position="1999"/>
    </location>
</feature>
<comment type="subcellular location">
    <subcellularLocation>
        <location evidence="1">Secreted</location>
    </subcellularLocation>
</comment>
<feature type="region of interest" description="Disordered" evidence="6">
    <location>
        <begin position="1"/>
        <end position="39"/>
    </location>
</feature>
<evidence type="ECO:0000259" key="9">
    <source>
        <dbReference type="Pfam" id="PF25023"/>
    </source>
</evidence>
<dbReference type="NCBIfam" id="TIGR03696">
    <property type="entry name" value="Rhs_assc_core"/>
    <property type="match status" value="1"/>
</dbReference>
<evidence type="ECO:0000256" key="4">
    <source>
        <dbReference type="ARBA" id="ARBA00022737"/>
    </source>
</evidence>
<feature type="domain" description="Colicin D C-terminal" evidence="7">
    <location>
        <begin position="2081"/>
        <end position="2164"/>
    </location>
</feature>
<dbReference type="SUPFAM" id="SSF69318">
    <property type="entry name" value="Integrin alpha N-terminal domain"/>
    <property type="match status" value="1"/>
</dbReference>
<evidence type="ECO:0000256" key="5">
    <source>
        <dbReference type="ARBA" id="ARBA00023026"/>
    </source>
</evidence>
<dbReference type="Pfam" id="PF13517">
    <property type="entry name" value="FG-GAP_3"/>
    <property type="match status" value="1"/>
</dbReference>
<dbReference type="InterPro" id="IPR038233">
    <property type="entry name" value="Colicin_D/E5_nuclease"/>
</dbReference>
<dbReference type="Proteomes" id="UP000196655">
    <property type="component" value="Unassembled WGS sequence"/>
</dbReference>
<feature type="compositionally biased region" description="Low complexity" evidence="6">
    <location>
        <begin position="1973"/>
        <end position="1984"/>
    </location>
</feature>
<dbReference type="InterPro" id="IPR022385">
    <property type="entry name" value="Rhs_assc_core"/>
</dbReference>
<keyword evidence="4" id="KW-0677">Repeat</keyword>
<keyword evidence="11" id="KW-1185">Reference proteome</keyword>
<keyword evidence="2" id="KW-0964">Secreted</keyword>
<dbReference type="Pfam" id="PF05593">
    <property type="entry name" value="RHS_repeat"/>
    <property type="match status" value="1"/>
</dbReference>
<evidence type="ECO:0000259" key="7">
    <source>
        <dbReference type="Pfam" id="PF11429"/>
    </source>
</evidence>
<dbReference type="InterPro" id="IPR003284">
    <property type="entry name" value="Sal_SpvB"/>
</dbReference>
<dbReference type="STRING" id="1122125.GCA_000423185_07036"/>
<dbReference type="SUPFAM" id="SSF102824">
    <property type="entry name" value="Colicin D/E5 nuclease domain"/>
    <property type="match status" value="1"/>
</dbReference>
<evidence type="ECO:0000256" key="6">
    <source>
        <dbReference type="SAM" id="MobiDB-lite"/>
    </source>
</evidence>
<dbReference type="Gene3D" id="3.10.450.200">
    <property type="match status" value="1"/>
</dbReference>
<feature type="compositionally biased region" description="Low complexity" evidence="6">
    <location>
        <begin position="1"/>
        <end position="25"/>
    </location>
</feature>
<dbReference type="InterPro" id="IPR037178">
    <property type="entry name" value="ColicinD_C_sf"/>
</dbReference>
<dbReference type="InterPro" id="IPR024440">
    <property type="entry name" value="ColicinD_C"/>
</dbReference>
<dbReference type="InterPro" id="IPR022045">
    <property type="entry name" value="TcdB_toxin_mid/N"/>
</dbReference>
<dbReference type="GO" id="GO:0005737">
    <property type="term" value="C:cytoplasm"/>
    <property type="evidence" value="ECO:0007669"/>
    <property type="project" value="InterPro"/>
</dbReference>
<dbReference type="PANTHER" id="PTHR32305:SF15">
    <property type="entry name" value="PROTEIN RHSA-RELATED"/>
    <property type="match status" value="1"/>
</dbReference>
<gene>
    <name evidence="10" type="ORF">BWR60_25070</name>
</gene>
<dbReference type="Gene3D" id="2.180.10.10">
    <property type="entry name" value="RHS repeat-associated core"/>
    <property type="match status" value="2"/>
</dbReference>
<dbReference type="InterPro" id="IPR013517">
    <property type="entry name" value="FG-GAP"/>
</dbReference>
<dbReference type="InterPro" id="IPR050708">
    <property type="entry name" value="T6SS_VgrG/RHS"/>
</dbReference>
<dbReference type="InterPro" id="IPR031325">
    <property type="entry name" value="RHS_repeat"/>
</dbReference>
<evidence type="ECO:0000256" key="3">
    <source>
        <dbReference type="ARBA" id="ARBA00022729"/>
    </source>
</evidence>
<evidence type="ECO:0000313" key="11">
    <source>
        <dbReference type="Proteomes" id="UP000196655"/>
    </source>
</evidence>
<feature type="compositionally biased region" description="Acidic residues" evidence="6">
    <location>
        <begin position="238"/>
        <end position="250"/>
    </location>
</feature>
<organism evidence="10 11">
    <name type="scientific">Inquilinus limosus</name>
    <dbReference type="NCBI Taxonomy" id="171674"/>
    <lineage>
        <taxon>Bacteria</taxon>
        <taxon>Pseudomonadati</taxon>
        <taxon>Pseudomonadota</taxon>
        <taxon>Alphaproteobacteria</taxon>
        <taxon>Rhodospirillales</taxon>
        <taxon>Rhodospirillaceae</taxon>
        <taxon>Inquilinus</taxon>
    </lineage>
</organism>
<dbReference type="GO" id="GO:0005576">
    <property type="term" value="C:extracellular region"/>
    <property type="evidence" value="ECO:0007669"/>
    <property type="project" value="UniProtKB-SubCell"/>
</dbReference>
<dbReference type="NCBIfam" id="TIGR01643">
    <property type="entry name" value="YD_repeat_2x"/>
    <property type="match status" value="2"/>
</dbReference>
<dbReference type="InterPro" id="IPR006530">
    <property type="entry name" value="YD"/>
</dbReference>
<dbReference type="GO" id="GO:0004540">
    <property type="term" value="F:RNA nuclease activity"/>
    <property type="evidence" value="ECO:0007669"/>
    <property type="project" value="InterPro"/>
</dbReference>
<evidence type="ECO:0008006" key="12">
    <source>
        <dbReference type="Google" id="ProtNLM"/>
    </source>
</evidence>
<dbReference type="Pfam" id="PF12256">
    <property type="entry name" value="TcdB_toxin_midN"/>
    <property type="match status" value="1"/>
</dbReference>
<dbReference type="InterPro" id="IPR028994">
    <property type="entry name" value="Integrin_alpha_N"/>
</dbReference>
<feature type="region of interest" description="Disordered" evidence="6">
    <location>
        <begin position="212"/>
        <end position="258"/>
    </location>
</feature>
<accession>A0A211ZGG1</accession>
<dbReference type="InterPro" id="IPR056823">
    <property type="entry name" value="TEN-like_YD-shell"/>
</dbReference>
<dbReference type="Pfam" id="PF25023">
    <property type="entry name" value="TEN_YD-shell"/>
    <property type="match status" value="1"/>
</dbReference>
<protein>
    <recommendedName>
        <fullName evidence="12">Insecticide toxin TcdB middle/N-terminal domain-containing protein</fullName>
    </recommendedName>
</protein>
<reference evidence="11" key="1">
    <citation type="submission" date="2017-05" db="EMBL/GenBank/DDBJ databases">
        <authorList>
            <person name="Macchi M."/>
            <person name="Festa S."/>
            <person name="Coppotelli B.M."/>
            <person name="Morelli I.S."/>
        </authorList>
    </citation>
    <scope>NUCLEOTIDE SEQUENCE [LARGE SCALE GENOMIC DNA]</scope>
    <source>
        <strain evidence="11">I</strain>
    </source>
</reference>
<dbReference type="Pfam" id="PF11429">
    <property type="entry name" value="Colicin_D"/>
    <property type="match status" value="1"/>
</dbReference>
<feature type="domain" description="Teneurin-like YD-shell" evidence="9">
    <location>
        <begin position="1847"/>
        <end position="1949"/>
    </location>
</feature>
<evidence type="ECO:0000259" key="8">
    <source>
        <dbReference type="Pfam" id="PF12256"/>
    </source>
</evidence>
<keyword evidence="3" id="KW-0732">Signal</keyword>
<comment type="caution">
    <text evidence="10">The sequence shown here is derived from an EMBL/GenBank/DDBJ whole genome shotgun (WGS) entry which is preliminary data.</text>
</comment>
<evidence type="ECO:0000256" key="2">
    <source>
        <dbReference type="ARBA" id="ARBA00022525"/>
    </source>
</evidence>
<dbReference type="EMBL" id="NHON01000060">
    <property type="protein sequence ID" value="OWJ64345.1"/>
    <property type="molecule type" value="Genomic_DNA"/>
</dbReference>
<feature type="domain" description="Insecticide toxin TcdB middle/N-terminal" evidence="8">
    <location>
        <begin position="824"/>
        <end position="946"/>
    </location>
</feature>
<dbReference type="Pfam" id="PF03534">
    <property type="entry name" value="SpvB"/>
    <property type="match status" value="1"/>
</dbReference>
<proteinExistence type="predicted"/>
<evidence type="ECO:0000313" key="10">
    <source>
        <dbReference type="EMBL" id="OWJ64345.1"/>
    </source>
</evidence>
<sequence length="2173" mass="236126">MAEPESSAATDVAAAAATPSDDPVTQQLSLPALANEPPPASYNGSYTTVVPIEVPAFRGLEPKLKLVYDSSLGQKSGALYAGFVGTGWRLGGVPDIVRMSPRRGVANLEGTDVYALDGQELVSCSTLSDATRLNTASCAAGGTHTTRIESYRKITFDEANNRWLVLDPDGTVSEFRLVQAIAAAGAAPAAASVPAAASAAGVEASAALNGTSEAPAGEEADPDAGLEAGPSLPPDTGESGEPDPELELVSDEPPAAEDTWSFDETQDAEAADPMIEPAGDPEEVPGTEAGAAVPVEAQAVAANAVPGDKDWVAQNRYRWLLTRVIDTHGNTVTYRYWCSVAPVCWPNSIDYNGVTVTFGRYHSPSMLRTRASGSGLARLDARLWRVEVSVGGQPQRAYQLKYQTSSTTGLPLLAEVRQFGRDFRVQPDGTIQGTSLPPWVFRYTQSMVSDASLSGPTHNVGRTDDQALIYADFDGDGRQDVLLVRTRQVQIGGGHEDPLYAKRCSLLLWRSLPGNGLVGATVPSDERRCDPGAEEDGREADYSFRTGDFNGDGKADIAHVAGRTITVWLSGWDGSAPNWREYQFGIADPERPCDRDGSCDPWDRVSGKDVALADIDGDGRVEFFVTGRNNPVYPFVKKKVYFWSGSGFPSTGYGGDIPDNHAMVASLDLNGNGREDILAGTDGAPGTYNPDYRLYERRDGSRFNLQEVSNDVLPNGFGRQPASYAIGDINGDGASDFAQMIAQGSTTQFRVYLSAGGRLVHQATVDAGGRCSQIDQKGCSLFAGDFDGDGRSDILMAGLMKNPNDPLDGSKTARIMLSREGGSWVQVPVDLDKIKGVADFNGDGKADIFQVMDDGFSIKYSSGVTPDLLSWTQTPIGARSAIGYRPSTDYGNTNLPFVLQVVTWVTRTDGVSGHATTRFRYRGGVWHAAERRFLGFANVFVTRPAGETGPAPGIQYEFRQSLASAGKPQRIRYHAGPNGYTAVLREEREGYAERNTVPYRSWNTASATDLVVASGARHTSRTERSFDIWGNVTRLVEQGLSDPGNSAAGADDRVTLTGYYPNKERYIVSLPASRKLQAAGGTQLRQTLFLYDGATDYWAPPAKGDMTSELRWLRQPSGTEGWVRRRFAYDGWGNRTAEAMTVGPQEIRTDTTYDPVFHLYPAQVVKRVGDAASSQDHVTRASIDPVCLKPQTTTDVNGQVSTWTYDALCRATQVDKPGDDYQKWLYLGIGDPVTQKVEVRMPGPAWGIYVGAQQQFDGFGRIRHTYTTAPDGTESKIIIVVGKEYDARGNLIAETVPYYPGDPAPRTSYRFDALDRQVQKILPDGQTYRTEYGANFTSDPFDYRWEAVYDPTGRKISATRYDAFGRVRAGEQWKDNGTVAPTILTWDAADQLVLVTDPHPTESGWAGATWRYGYDTLGRRISVSDPDLGASTYRYDIADRLVQQTDARKTVTSFAYDALSRVTRKRVRLKEQPTDGGEVTDYFYDGGPAGTANRGQLVRQVNGFGRLCTDYDVAGRLVNQRWTVWQTGADTTTNCSQPDPGGTLTASTAYDRGGRVLGRKYPDGDVVGQYGDAGSPFTYDGAGRLKSIPDLILGIAYDAAGRPTVRRYANNVTTLDDYDPERGWLLRRFTTVGPAEDQARMKAWYTYDAVLGLMKAATITVRQPEHWSYGYDGLFRLITANNADDTGRSKSFTYDLAGNMTMQSNVGWYEYPAPTGPRPHTPTCIRNATSCSEQSLLRYDDAGNMTRGRAREIKWDGENRPEEVTTGGRTTRFYYGPDGTRWMKSTPPPANTSCPPTDLVTKIYSFGPDIERKVGLACTGTAWSTSVEWTKYPHADVKRVGDGAGSVTYYLHRDGLDSIRVVTDSAGWFEEWSTYSPYGDRAQTLPDFSETKETKGYIGEREDPEVGLVYLNARYYDPEIGRFISPDWWDPNNPGVGTNRYAYASNDPINGSDPNGHQWAAAADAADRMPSGDAAGLQAQAAMEAEAERQRAEQERRDAADRLFRSGAAESTMSPTDFIGGGLVLGGLRLGGRLLGKAAVNEAGSVSGGWLGGSVANVPRSLGAAATPVTGKVLSFERRSVQKAFSEHKKDFGLDGNWNSTKAAELEEKVTAFINSPGVQRIEGKYRGQPGFAHHVDPSTGLNVVEGPAGNFVTGFTLGPRQLNDVLTHGILW</sequence>
<dbReference type="PANTHER" id="PTHR32305">
    <property type="match status" value="1"/>
</dbReference>
<name>A0A211ZGG1_9PROT</name>